<feature type="domain" description="LIM zinc-binding" evidence="8">
    <location>
        <begin position="150"/>
        <end position="210"/>
    </location>
</feature>
<evidence type="ECO:0000259" key="9">
    <source>
        <dbReference type="PROSITE" id="PS50238"/>
    </source>
</evidence>
<feature type="compositionally biased region" description="Polar residues" evidence="7">
    <location>
        <begin position="1185"/>
        <end position="1194"/>
    </location>
</feature>
<dbReference type="CDD" id="cd09391">
    <property type="entry name" value="LIM1_Lrg1p_like"/>
    <property type="match status" value="1"/>
</dbReference>
<evidence type="ECO:0000259" key="8">
    <source>
        <dbReference type="PROSITE" id="PS50023"/>
    </source>
</evidence>
<proteinExistence type="predicted"/>
<evidence type="ECO:0000313" key="10">
    <source>
        <dbReference type="EMBL" id="RYO83024.1"/>
    </source>
</evidence>
<feature type="compositionally biased region" description="Basic and acidic residues" evidence="7">
    <location>
        <begin position="561"/>
        <end position="574"/>
    </location>
</feature>
<dbReference type="InterPro" id="IPR008936">
    <property type="entry name" value="Rho_GTPase_activation_prot"/>
</dbReference>
<keyword evidence="2 6" id="KW-0479">Metal-binding</keyword>
<dbReference type="PROSITE" id="PS50023">
    <property type="entry name" value="LIM_DOMAIN_2"/>
    <property type="match status" value="3"/>
</dbReference>
<feature type="compositionally biased region" description="Basic and acidic residues" evidence="7">
    <location>
        <begin position="63"/>
        <end position="73"/>
    </location>
</feature>
<keyword evidence="3" id="KW-0677">Repeat</keyword>
<accession>A0ABY0H2C5</accession>
<dbReference type="InterPro" id="IPR001781">
    <property type="entry name" value="Znf_LIM"/>
</dbReference>
<feature type="region of interest" description="Disordered" evidence="7">
    <location>
        <begin position="555"/>
        <end position="657"/>
    </location>
</feature>
<comment type="caution">
    <text evidence="10">The sequence shown here is derived from an EMBL/GenBank/DDBJ whole genome shotgun (WGS) entry which is preliminary data.</text>
</comment>
<dbReference type="EMBL" id="QJNS01000199">
    <property type="protein sequence ID" value="RYO83024.1"/>
    <property type="molecule type" value="Genomic_DNA"/>
</dbReference>
<feature type="compositionally biased region" description="Polar residues" evidence="7">
    <location>
        <begin position="36"/>
        <end position="46"/>
    </location>
</feature>
<evidence type="ECO:0000256" key="5">
    <source>
        <dbReference type="ARBA" id="ARBA00023242"/>
    </source>
</evidence>
<evidence type="ECO:0000256" key="4">
    <source>
        <dbReference type="ARBA" id="ARBA00022833"/>
    </source>
</evidence>
<organism evidence="10 11">
    <name type="scientific">Monosporascus cannonballus</name>
    <dbReference type="NCBI Taxonomy" id="155416"/>
    <lineage>
        <taxon>Eukaryota</taxon>
        <taxon>Fungi</taxon>
        <taxon>Dikarya</taxon>
        <taxon>Ascomycota</taxon>
        <taxon>Pezizomycotina</taxon>
        <taxon>Sordariomycetes</taxon>
        <taxon>Xylariomycetidae</taxon>
        <taxon>Xylariales</taxon>
        <taxon>Xylariales incertae sedis</taxon>
        <taxon>Monosporascus</taxon>
    </lineage>
</organism>
<evidence type="ECO:0000256" key="2">
    <source>
        <dbReference type="ARBA" id="ARBA00022723"/>
    </source>
</evidence>
<gene>
    <name evidence="10" type="ORF">DL762_006359</name>
</gene>
<feature type="region of interest" description="Disordered" evidence="7">
    <location>
        <begin position="1086"/>
        <end position="1199"/>
    </location>
</feature>
<keyword evidence="6" id="KW-0440">LIM domain</keyword>
<dbReference type="Pfam" id="PF00412">
    <property type="entry name" value="LIM"/>
    <property type="match status" value="3"/>
</dbReference>
<feature type="compositionally biased region" description="Basic and acidic residues" evidence="7">
    <location>
        <begin position="736"/>
        <end position="747"/>
    </location>
</feature>
<keyword evidence="5" id="KW-0539">Nucleus</keyword>
<dbReference type="PANTHER" id="PTHR24215:SF10">
    <property type="entry name" value="RHO-GTPASE-ACTIVATING PROTEIN LRG1"/>
    <property type="match status" value="1"/>
</dbReference>
<dbReference type="Pfam" id="PF00620">
    <property type="entry name" value="RhoGAP"/>
    <property type="match status" value="1"/>
</dbReference>
<feature type="compositionally biased region" description="Basic and acidic residues" evidence="7">
    <location>
        <begin position="609"/>
        <end position="622"/>
    </location>
</feature>
<feature type="compositionally biased region" description="Polar residues" evidence="7">
    <location>
        <begin position="1135"/>
        <end position="1147"/>
    </location>
</feature>
<evidence type="ECO:0000256" key="1">
    <source>
        <dbReference type="ARBA" id="ARBA00004123"/>
    </source>
</evidence>
<comment type="subcellular location">
    <subcellularLocation>
        <location evidence="1">Nucleus</location>
    </subcellularLocation>
</comment>
<feature type="region of interest" description="Disordered" evidence="7">
    <location>
        <begin position="1"/>
        <end position="83"/>
    </location>
</feature>
<evidence type="ECO:0000256" key="7">
    <source>
        <dbReference type="SAM" id="MobiDB-lite"/>
    </source>
</evidence>
<feature type="domain" description="LIM zinc-binding" evidence="8">
    <location>
        <begin position="456"/>
        <end position="518"/>
    </location>
</feature>
<sequence>MMGPDHGGGLASDRVHGHPPPGGDAGHQLDHERPDMTSSPSYQNGSFVPPNRHPASPAPSAHGDTRRSGERNRSRGRGKTESGPVRICHKCGEPLTGQFVRALDGTFHLDCFKCRDCGQIVASKFFPADDEETGGQYPLCETDYFRRLGLLCYQCGGALRGSYITALDRKYHVDHFTCSLCSTVFGAQDSYYEHDGNVYCHYHYSTQFAQRCNGCQTAILKQFVEIFRNGQNQHWHPECYMIHKFWNVRLTPPQETEQQRPEAADAESRDLVRQEEEKMEEKVYRIWSVLSTFEESSAACISDMLLHVSNGAYIDGVLTAKKFIMHVEILFQSADRLDQAMKHYEMKGLAYGRESKLLCKKIVSFFSLLSKAQDTTVRKLGVTQELLSLVTGLAHYLKLLIRICLQGALKVEKEHHTADGLYQLLDDLNMLEAMKNDEDSSQLTVGMAKLSGNNSDQCTFCRKPIEDECALSDDKRWHLPCVTCARCGKELATSLDQARLSQDQKIHCTACESQVGGPGQPLEHITKLKQYIFLLKVALARLLDILRSNGTLLQTSEDAGVDGHDQGDARRAPLDRNSLLIRSESLSKSHANEQQRSQRESSYENTLNDVRRLRSTRLDKHLSSSLKKARTSRIMDGPEGRTVRPGSAGADNERSRNMTMQIEEEREPGPGGTTEQYFGHQDALTLDDIPRIVAAEQAREHQPAAYRQSRQELFRSPATESAYGAGAGAGAGHQRSLSDGRDAEFRGAGEPSPQRGNRKFFSELSGLEYFIVRHLAVLTMQPLLDGEFSLEELLGLIEARKAPNFWNKFGKAFGNKDTKKGSKKKGVFGVPLEVVVERDGADSTDGVGPGALRIPAIIEDTITALKNKDLSVEGIFRKNGNIKKLTEQVNAVDRDGCDAIRWNDETPHQLAALLKRYLRELPDPLMTQKLYRLWITSTKIKDDDKRRHCLHLACCLLPQMNRDTLEVLFTFLKWVATFHQIDEDTGSRMDVHNLARVIAPNVLYTSNKAPSFSDEPMTAVACVEELIQYNEEMCMVGDELEIVLTGLLSINKVPAEIMDVLGDSTLWSSNGDITTKEILKRIEGRSLSGGPRSYETAEFVGRQENLRPLATRAETDPSISQQERSVRPVQEPTIPFTTVQGTPPQKSRNPDNGPPRQQNNQYEGPENQPENPENDQRREWRNSGWGRQNSSVATGTGVAGDRYSRDFRLAEEYSSYLPRIMNDQRVQSMLSPDLRPANRAKTNL</sequence>
<dbReference type="SUPFAM" id="SSF57716">
    <property type="entry name" value="Glucocorticoid receptor-like (DNA-binding domain)"/>
    <property type="match status" value="3"/>
</dbReference>
<dbReference type="Gene3D" id="2.10.110.10">
    <property type="entry name" value="Cysteine Rich Protein"/>
    <property type="match status" value="4"/>
</dbReference>
<keyword evidence="11" id="KW-1185">Reference proteome</keyword>
<dbReference type="CDD" id="cd09392">
    <property type="entry name" value="LIM2_Lrg1p_like"/>
    <property type="match status" value="1"/>
</dbReference>
<feature type="region of interest" description="Disordered" evidence="7">
    <location>
        <begin position="721"/>
        <end position="758"/>
    </location>
</feature>
<feature type="domain" description="LIM zinc-binding" evidence="8">
    <location>
        <begin position="86"/>
        <end position="147"/>
    </location>
</feature>
<dbReference type="SMART" id="SM00132">
    <property type="entry name" value="LIM"/>
    <property type="match status" value="3"/>
</dbReference>
<dbReference type="PROSITE" id="PS50238">
    <property type="entry name" value="RHOGAP"/>
    <property type="match status" value="1"/>
</dbReference>
<dbReference type="InterPro" id="IPR000198">
    <property type="entry name" value="RhoGAP_dom"/>
</dbReference>
<name>A0ABY0H2C5_9PEZI</name>
<reference evidence="10 11" key="1">
    <citation type="submission" date="2018-06" db="EMBL/GenBank/DDBJ databases">
        <title>Complete Genomes of Monosporascus.</title>
        <authorList>
            <person name="Robinson A.J."/>
            <person name="Natvig D.O."/>
        </authorList>
    </citation>
    <scope>NUCLEOTIDE SEQUENCE [LARGE SCALE GENOMIC DNA]</scope>
    <source>
        <strain evidence="10 11">CBS 609.92</strain>
    </source>
</reference>
<feature type="compositionally biased region" description="Low complexity" evidence="7">
    <location>
        <begin position="1157"/>
        <end position="1171"/>
    </location>
</feature>
<protein>
    <submittedName>
        <fullName evidence="10">Uncharacterized protein</fullName>
    </submittedName>
</protein>
<feature type="compositionally biased region" description="Gly residues" evidence="7">
    <location>
        <begin position="1"/>
        <end position="10"/>
    </location>
</feature>
<evidence type="ECO:0000313" key="11">
    <source>
        <dbReference type="Proteomes" id="UP000294003"/>
    </source>
</evidence>
<dbReference type="PROSITE" id="PS00478">
    <property type="entry name" value="LIM_DOMAIN_1"/>
    <property type="match status" value="2"/>
</dbReference>
<dbReference type="Gene3D" id="1.10.555.10">
    <property type="entry name" value="Rho GTPase activation protein"/>
    <property type="match status" value="1"/>
</dbReference>
<feature type="compositionally biased region" description="Basic and acidic residues" evidence="7">
    <location>
        <begin position="585"/>
        <end position="602"/>
    </location>
</feature>
<keyword evidence="4 6" id="KW-0862">Zinc</keyword>
<feature type="domain" description="Rho-GAP" evidence="9">
    <location>
        <begin position="830"/>
        <end position="1034"/>
    </location>
</feature>
<dbReference type="SUPFAM" id="SSF48350">
    <property type="entry name" value="GTPase activation domain, GAP"/>
    <property type="match status" value="1"/>
</dbReference>
<dbReference type="PANTHER" id="PTHR24215">
    <property type="entry name" value="RHO-GTPASE-ACTIVATING PROTEIN LRG1"/>
    <property type="match status" value="1"/>
</dbReference>
<dbReference type="SMART" id="SM00324">
    <property type="entry name" value="RhoGAP"/>
    <property type="match status" value="1"/>
</dbReference>
<evidence type="ECO:0000256" key="6">
    <source>
        <dbReference type="PROSITE-ProRule" id="PRU00125"/>
    </source>
</evidence>
<dbReference type="Proteomes" id="UP000294003">
    <property type="component" value="Unassembled WGS sequence"/>
</dbReference>
<evidence type="ECO:0000256" key="3">
    <source>
        <dbReference type="ARBA" id="ARBA00022737"/>
    </source>
</evidence>